<keyword evidence="3" id="KW-1185">Reference proteome</keyword>
<dbReference type="RefSeq" id="WP_132315439.1">
    <property type="nucleotide sequence ID" value="NZ_SMKR01000004.1"/>
</dbReference>
<dbReference type="AlphaFoldDB" id="A0A4R4XHF8"/>
<evidence type="ECO:0000259" key="1">
    <source>
        <dbReference type="Pfam" id="PF12867"/>
    </source>
</evidence>
<evidence type="ECO:0000313" key="3">
    <source>
        <dbReference type="Proteomes" id="UP000295172"/>
    </source>
</evidence>
<gene>
    <name evidence="2" type="ORF">E1218_01615</name>
</gene>
<dbReference type="EMBL" id="SMKR01000004">
    <property type="protein sequence ID" value="TDD30283.1"/>
    <property type="molecule type" value="Genomic_DNA"/>
</dbReference>
<protein>
    <submittedName>
        <fullName evidence="2">DinB family protein</fullName>
    </submittedName>
</protein>
<sequence length="191" mass="21279">MDCADLVTGQLEFYWDVHLWPRLQGLTDEEYLWEPAEGAWSVRPDASGRMVVDHEDPVPDPPPLTTIAWRLVHIGVGCFATRVSTFFGDGSVPDDADMFDPRHIPADLPATAAGGLAFLEHWYRRWSQAVRGLTEEELHRPLGPKGAYFADDNMLGLVVHVSREAIHHGAEICLLRDLCRAGAAGDRRARV</sequence>
<accession>A0A4R4XHF8</accession>
<feature type="domain" description="DinB-like" evidence="1">
    <location>
        <begin position="19"/>
        <end position="172"/>
    </location>
</feature>
<dbReference type="Pfam" id="PF12867">
    <property type="entry name" value="DinB_2"/>
    <property type="match status" value="1"/>
</dbReference>
<comment type="caution">
    <text evidence="2">The sequence shown here is derived from an EMBL/GenBank/DDBJ whole genome shotgun (WGS) entry which is preliminary data.</text>
</comment>
<proteinExistence type="predicted"/>
<dbReference type="InterPro" id="IPR024775">
    <property type="entry name" value="DinB-like"/>
</dbReference>
<dbReference type="InterPro" id="IPR034660">
    <property type="entry name" value="DinB/YfiT-like"/>
</dbReference>
<reference evidence="2 3" key="1">
    <citation type="submission" date="2019-02" db="EMBL/GenBank/DDBJ databases">
        <title>Draft genome sequences of novel Actinobacteria.</title>
        <authorList>
            <person name="Sahin N."/>
            <person name="Ay H."/>
            <person name="Saygin H."/>
        </authorList>
    </citation>
    <scope>NUCLEOTIDE SEQUENCE [LARGE SCALE GENOMIC DNA]</scope>
    <source>
        <strain evidence="2 3">16K104</strain>
    </source>
</reference>
<dbReference type="OrthoDB" id="5022306at2"/>
<evidence type="ECO:0000313" key="2">
    <source>
        <dbReference type="EMBL" id="TDD30283.1"/>
    </source>
</evidence>
<dbReference type="SUPFAM" id="SSF109854">
    <property type="entry name" value="DinB/YfiT-like putative metalloenzymes"/>
    <property type="match status" value="1"/>
</dbReference>
<name>A0A4R4XHF8_9ACTN</name>
<dbReference type="Proteomes" id="UP000295172">
    <property type="component" value="Unassembled WGS sequence"/>
</dbReference>
<organism evidence="2 3">
    <name type="scientific">Kribbella turkmenica</name>
    <dbReference type="NCBI Taxonomy" id="2530375"/>
    <lineage>
        <taxon>Bacteria</taxon>
        <taxon>Bacillati</taxon>
        <taxon>Actinomycetota</taxon>
        <taxon>Actinomycetes</taxon>
        <taxon>Propionibacteriales</taxon>
        <taxon>Kribbellaceae</taxon>
        <taxon>Kribbella</taxon>
    </lineage>
</organism>